<sequence length="199" mass="20877">MLMPLLFHLWHSISTKSFTTGSVESSNTCITSRSDGHSSSHAAPIDSLYTSLSLYMGICTSTIGCVAPAPASASPAAAMGSHRYRRSGFSRNTLTARHTAQTKSFSTSIITVIASDRNTSSRTAGTTRSPLKRAHTHPHCAAVAAQSTRTGRSAHSRAISSPMMPPDVAAATASIPRARGRYGHGRPAGRGLDLGQRAS</sequence>
<dbReference type="AlphaFoldDB" id="A0A0A9AID0"/>
<evidence type="ECO:0000313" key="3">
    <source>
        <dbReference type="EMBL" id="JAD51449.1"/>
    </source>
</evidence>
<reference evidence="3" key="1">
    <citation type="submission" date="2014-09" db="EMBL/GenBank/DDBJ databases">
        <authorList>
            <person name="Magalhaes I.L.F."/>
            <person name="Oliveira U."/>
            <person name="Santos F.R."/>
            <person name="Vidigal T.H.D.A."/>
            <person name="Brescovit A.D."/>
            <person name="Santos A.J."/>
        </authorList>
    </citation>
    <scope>NUCLEOTIDE SEQUENCE</scope>
    <source>
        <tissue evidence="3">Shoot tissue taken approximately 20 cm above the soil surface</tissue>
    </source>
</reference>
<reference evidence="3" key="2">
    <citation type="journal article" date="2015" name="Data Brief">
        <title>Shoot transcriptome of the giant reed, Arundo donax.</title>
        <authorList>
            <person name="Barrero R.A."/>
            <person name="Guerrero F.D."/>
            <person name="Moolhuijzen P."/>
            <person name="Goolsby J.A."/>
            <person name="Tidwell J."/>
            <person name="Bellgard S.E."/>
            <person name="Bellgard M.I."/>
        </authorList>
    </citation>
    <scope>NUCLEOTIDE SEQUENCE</scope>
    <source>
        <tissue evidence="3">Shoot tissue taken approximately 20 cm above the soil surface</tissue>
    </source>
</reference>
<name>A0A0A9AID0_ARUDO</name>
<proteinExistence type="predicted"/>
<accession>A0A0A9AID0</accession>
<evidence type="ECO:0000256" key="1">
    <source>
        <dbReference type="SAM" id="MobiDB-lite"/>
    </source>
</evidence>
<organism evidence="3">
    <name type="scientific">Arundo donax</name>
    <name type="common">Giant reed</name>
    <name type="synonym">Donax arundinaceus</name>
    <dbReference type="NCBI Taxonomy" id="35708"/>
    <lineage>
        <taxon>Eukaryota</taxon>
        <taxon>Viridiplantae</taxon>
        <taxon>Streptophyta</taxon>
        <taxon>Embryophyta</taxon>
        <taxon>Tracheophyta</taxon>
        <taxon>Spermatophyta</taxon>
        <taxon>Magnoliopsida</taxon>
        <taxon>Liliopsida</taxon>
        <taxon>Poales</taxon>
        <taxon>Poaceae</taxon>
        <taxon>PACMAD clade</taxon>
        <taxon>Arundinoideae</taxon>
        <taxon>Arundineae</taxon>
        <taxon>Arundo</taxon>
    </lineage>
</organism>
<keyword evidence="2" id="KW-0732">Signal</keyword>
<protein>
    <submittedName>
        <fullName evidence="3">Uncharacterized protein</fullName>
    </submittedName>
</protein>
<dbReference type="EMBL" id="GBRH01246446">
    <property type="protein sequence ID" value="JAD51449.1"/>
    <property type="molecule type" value="Transcribed_RNA"/>
</dbReference>
<feature type="compositionally biased region" description="Polar residues" evidence="1">
    <location>
        <begin position="119"/>
        <end position="129"/>
    </location>
</feature>
<feature type="signal peptide" evidence="2">
    <location>
        <begin position="1"/>
        <end position="15"/>
    </location>
</feature>
<evidence type="ECO:0000256" key="2">
    <source>
        <dbReference type="SAM" id="SignalP"/>
    </source>
</evidence>
<feature type="region of interest" description="Disordered" evidence="1">
    <location>
        <begin position="119"/>
        <end position="199"/>
    </location>
</feature>
<feature type="chain" id="PRO_5012633219" evidence="2">
    <location>
        <begin position="16"/>
        <end position="199"/>
    </location>
</feature>